<dbReference type="Proteomes" id="UP000886780">
    <property type="component" value="Unassembled WGS sequence"/>
</dbReference>
<feature type="region of interest" description="Disordered" evidence="1">
    <location>
        <begin position="83"/>
        <end position="117"/>
    </location>
</feature>
<dbReference type="AlphaFoldDB" id="A0A9D2AW09"/>
<dbReference type="EMBL" id="DXEU01000072">
    <property type="protein sequence ID" value="HIX51998.1"/>
    <property type="molecule type" value="Genomic_DNA"/>
</dbReference>
<evidence type="ECO:0000313" key="2">
    <source>
        <dbReference type="EMBL" id="HIX51998.1"/>
    </source>
</evidence>
<name>A0A9D2AW09_9FIRM</name>
<sequence length="467" mass="51756">MGILAEADRRILERIGYGNGRRGERVVRCLENCRRRGGGERSPKMPAGPVDLEAALWMARGCQAVGRYDDHVLAAAWLERARPGEESRDPAARETAGSAASGGFQGSADPAEEGRAARGEWHWRMALSSMYCGDPEEALEEAKKGVEFAPDSPMAWRIFAELSAGLGDRQAALEAVRRGRASLEGASSGEEDAAFGHPPDDWGELEEMILSGAGLEDLERARLLHMGQKNGESGSRLERLRLEAARGITEDEAGLLRVKEVLRPEIWDTDTAYCGFCCNFEGRELEGAFYMNEAAVSKWTPEEMREILKMLPKIHRQARVLAAAEEDDWGLLELYGDHSWGLAFETDEGERRVLVSAGGELALEPASVSAEREIPLPRGNWSFQAFMEQLERDWGISPEKAGARIRPGRRFTFEEGGLSRTVEVLRSGFLRRQPTAVKITVKAREGEWLEAELELERLAETCARLSE</sequence>
<evidence type="ECO:0000256" key="1">
    <source>
        <dbReference type="SAM" id="MobiDB-lite"/>
    </source>
</evidence>
<reference evidence="2" key="2">
    <citation type="submission" date="2021-04" db="EMBL/GenBank/DDBJ databases">
        <authorList>
            <person name="Gilroy R."/>
        </authorList>
    </citation>
    <scope>NUCLEOTIDE SEQUENCE</scope>
    <source>
        <strain evidence="2">ChiGjej4B4-12881</strain>
    </source>
</reference>
<protein>
    <recommendedName>
        <fullName evidence="4">Tetratricopeptide repeat protein</fullName>
    </recommendedName>
</protein>
<dbReference type="InterPro" id="IPR011990">
    <property type="entry name" value="TPR-like_helical_dom_sf"/>
</dbReference>
<comment type="caution">
    <text evidence="2">The sequence shown here is derived from an EMBL/GenBank/DDBJ whole genome shotgun (WGS) entry which is preliminary data.</text>
</comment>
<organism evidence="2 3">
    <name type="scientific">Candidatus Lachnoclostridium stercoripullorum</name>
    <dbReference type="NCBI Taxonomy" id="2838635"/>
    <lineage>
        <taxon>Bacteria</taxon>
        <taxon>Bacillati</taxon>
        <taxon>Bacillota</taxon>
        <taxon>Clostridia</taxon>
        <taxon>Lachnospirales</taxon>
        <taxon>Lachnospiraceae</taxon>
    </lineage>
</organism>
<proteinExistence type="predicted"/>
<gene>
    <name evidence="2" type="ORF">IAA28_04245</name>
</gene>
<evidence type="ECO:0000313" key="3">
    <source>
        <dbReference type="Proteomes" id="UP000886780"/>
    </source>
</evidence>
<accession>A0A9D2AW09</accession>
<feature type="compositionally biased region" description="Basic and acidic residues" evidence="1">
    <location>
        <begin position="83"/>
        <end position="92"/>
    </location>
</feature>
<dbReference type="SUPFAM" id="SSF48452">
    <property type="entry name" value="TPR-like"/>
    <property type="match status" value="1"/>
</dbReference>
<evidence type="ECO:0008006" key="4">
    <source>
        <dbReference type="Google" id="ProtNLM"/>
    </source>
</evidence>
<reference evidence="2" key="1">
    <citation type="journal article" date="2021" name="PeerJ">
        <title>Extensive microbial diversity within the chicken gut microbiome revealed by metagenomics and culture.</title>
        <authorList>
            <person name="Gilroy R."/>
            <person name="Ravi A."/>
            <person name="Getino M."/>
            <person name="Pursley I."/>
            <person name="Horton D.L."/>
            <person name="Alikhan N.F."/>
            <person name="Baker D."/>
            <person name="Gharbi K."/>
            <person name="Hall N."/>
            <person name="Watson M."/>
            <person name="Adriaenssens E.M."/>
            <person name="Foster-Nyarko E."/>
            <person name="Jarju S."/>
            <person name="Secka A."/>
            <person name="Antonio M."/>
            <person name="Oren A."/>
            <person name="Chaudhuri R.R."/>
            <person name="La Ragione R."/>
            <person name="Hildebrand F."/>
            <person name="Pallen M.J."/>
        </authorList>
    </citation>
    <scope>NUCLEOTIDE SEQUENCE</scope>
    <source>
        <strain evidence="2">ChiGjej4B4-12881</strain>
    </source>
</reference>
<dbReference type="Gene3D" id="1.25.40.10">
    <property type="entry name" value="Tetratricopeptide repeat domain"/>
    <property type="match status" value="1"/>
</dbReference>
<feature type="compositionally biased region" description="Low complexity" evidence="1">
    <location>
        <begin position="96"/>
        <end position="108"/>
    </location>
</feature>